<evidence type="ECO:0000313" key="2">
    <source>
        <dbReference type="Proteomes" id="UP000814033"/>
    </source>
</evidence>
<accession>A0ACB8RX58</accession>
<dbReference type="EMBL" id="MU275881">
    <property type="protein sequence ID" value="KAI0048849.1"/>
    <property type="molecule type" value="Genomic_DNA"/>
</dbReference>
<evidence type="ECO:0000313" key="1">
    <source>
        <dbReference type="EMBL" id="KAI0048849.1"/>
    </source>
</evidence>
<sequence length="195" mass="20749">MEQVLPIIIVTPPLPSKDDLPEMMKLALDAILNKSSTAPAVEHVAGDVPCSSEAWVVQHRYPVPSNNPLPMATSLLSPVHTALPDAELERRLAARSTALAELEAEQASSRALVLRRPRTVQRSGSRRHARVFDADGVPLPTAASQMPFVTSVPAAVGMAGIHGCGRKTSTSTWRGGLGTFGLKLGHVARALGMRK</sequence>
<organism evidence="1 2">
    <name type="scientific">Auriscalpium vulgare</name>
    <dbReference type="NCBI Taxonomy" id="40419"/>
    <lineage>
        <taxon>Eukaryota</taxon>
        <taxon>Fungi</taxon>
        <taxon>Dikarya</taxon>
        <taxon>Basidiomycota</taxon>
        <taxon>Agaricomycotina</taxon>
        <taxon>Agaricomycetes</taxon>
        <taxon>Russulales</taxon>
        <taxon>Auriscalpiaceae</taxon>
        <taxon>Auriscalpium</taxon>
    </lineage>
</organism>
<comment type="caution">
    <text evidence="1">The sequence shown here is derived from an EMBL/GenBank/DDBJ whole genome shotgun (WGS) entry which is preliminary data.</text>
</comment>
<gene>
    <name evidence="1" type="ORF">FA95DRAFT_1604950</name>
</gene>
<proteinExistence type="predicted"/>
<dbReference type="Proteomes" id="UP000814033">
    <property type="component" value="Unassembled WGS sequence"/>
</dbReference>
<name>A0ACB8RX58_9AGAM</name>
<reference evidence="1" key="2">
    <citation type="journal article" date="2022" name="New Phytol.">
        <title>Evolutionary transition to the ectomycorrhizal habit in the genomes of a hyperdiverse lineage of mushroom-forming fungi.</title>
        <authorList>
            <person name="Looney B."/>
            <person name="Miyauchi S."/>
            <person name="Morin E."/>
            <person name="Drula E."/>
            <person name="Courty P.E."/>
            <person name="Kohler A."/>
            <person name="Kuo A."/>
            <person name="LaButti K."/>
            <person name="Pangilinan J."/>
            <person name="Lipzen A."/>
            <person name="Riley R."/>
            <person name="Andreopoulos W."/>
            <person name="He G."/>
            <person name="Johnson J."/>
            <person name="Nolan M."/>
            <person name="Tritt A."/>
            <person name="Barry K.W."/>
            <person name="Grigoriev I.V."/>
            <person name="Nagy L.G."/>
            <person name="Hibbett D."/>
            <person name="Henrissat B."/>
            <person name="Matheny P.B."/>
            <person name="Labbe J."/>
            <person name="Martin F.M."/>
        </authorList>
    </citation>
    <scope>NUCLEOTIDE SEQUENCE</scope>
    <source>
        <strain evidence="1">FP105234-sp</strain>
    </source>
</reference>
<protein>
    <submittedName>
        <fullName evidence="1">Uncharacterized protein</fullName>
    </submittedName>
</protein>
<reference evidence="1" key="1">
    <citation type="submission" date="2021-02" db="EMBL/GenBank/DDBJ databases">
        <authorList>
            <consortium name="DOE Joint Genome Institute"/>
            <person name="Ahrendt S."/>
            <person name="Looney B.P."/>
            <person name="Miyauchi S."/>
            <person name="Morin E."/>
            <person name="Drula E."/>
            <person name="Courty P.E."/>
            <person name="Chicoki N."/>
            <person name="Fauchery L."/>
            <person name="Kohler A."/>
            <person name="Kuo A."/>
            <person name="Labutti K."/>
            <person name="Pangilinan J."/>
            <person name="Lipzen A."/>
            <person name="Riley R."/>
            <person name="Andreopoulos W."/>
            <person name="He G."/>
            <person name="Johnson J."/>
            <person name="Barry K.W."/>
            <person name="Grigoriev I.V."/>
            <person name="Nagy L."/>
            <person name="Hibbett D."/>
            <person name="Henrissat B."/>
            <person name="Matheny P.B."/>
            <person name="Labbe J."/>
            <person name="Martin F."/>
        </authorList>
    </citation>
    <scope>NUCLEOTIDE SEQUENCE</scope>
    <source>
        <strain evidence="1">FP105234-sp</strain>
    </source>
</reference>
<keyword evidence="2" id="KW-1185">Reference proteome</keyword>